<evidence type="ECO:0000256" key="1">
    <source>
        <dbReference type="SAM" id="MobiDB-lite"/>
    </source>
</evidence>
<protein>
    <recommendedName>
        <fullName evidence="4">Mediator of RNA polymerase II transcription subunit 7</fullName>
    </recommendedName>
</protein>
<name>A0ABQ0KVE9_MYCCL</name>
<sequence length="255" mass="28556">MSKDAPVRFDQPPQTNQPGQSSEYDRYLLWLFEFGQQSAPATVSWARYQTDGEYVERAWADAEGVERAQSGQVLIKANPRRPPRRAPSSNALVSRAKTRPELSPTRPSTVMPPEDPYMALLDGMAKLSGELIESATNHEKAATRQLAQLSALAHTQNFMAERLRVAEAEIQEALSMVGTMHDQAPTLELKLRGGMSDGLERLSKEIRAIRATMDGRQRALENERTMVTERRRDAMAEIAELCREEVEMLGEEASD</sequence>
<evidence type="ECO:0000313" key="2">
    <source>
        <dbReference type="EMBL" id="GAT42898.1"/>
    </source>
</evidence>
<dbReference type="Proteomes" id="UP000815677">
    <property type="component" value="Unassembled WGS sequence"/>
</dbReference>
<gene>
    <name evidence="2" type="ORF">MCHLO_00595</name>
</gene>
<organism evidence="2 3">
    <name type="scientific">Mycena chlorophos</name>
    <name type="common">Agaric fungus</name>
    <name type="synonym">Agaricus chlorophos</name>
    <dbReference type="NCBI Taxonomy" id="658473"/>
    <lineage>
        <taxon>Eukaryota</taxon>
        <taxon>Fungi</taxon>
        <taxon>Dikarya</taxon>
        <taxon>Basidiomycota</taxon>
        <taxon>Agaricomycotina</taxon>
        <taxon>Agaricomycetes</taxon>
        <taxon>Agaricomycetidae</taxon>
        <taxon>Agaricales</taxon>
        <taxon>Marasmiineae</taxon>
        <taxon>Mycenaceae</taxon>
        <taxon>Mycena</taxon>
    </lineage>
</organism>
<reference evidence="2" key="1">
    <citation type="submission" date="2014-09" db="EMBL/GenBank/DDBJ databases">
        <title>Genome sequence of the luminous mushroom Mycena chlorophos for searching fungal bioluminescence genes.</title>
        <authorList>
            <person name="Tanaka Y."/>
            <person name="Kasuga D."/>
            <person name="Oba Y."/>
            <person name="Hase S."/>
            <person name="Sato K."/>
            <person name="Oba Y."/>
            <person name="Sakakibara Y."/>
        </authorList>
    </citation>
    <scope>NUCLEOTIDE SEQUENCE</scope>
</reference>
<feature type="region of interest" description="Disordered" evidence="1">
    <location>
        <begin position="1"/>
        <end position="22"/>
    </location>
</feature>
<evidence type="ECO:0008006" key="4">
    <source>
        <dbReference type="Google" id="ProtNLM"/>
    </source>
</evidence>
<proteinExistence type="predicted"/>
<evidence type="ECO:0000313" key="3">
    <source>
        <dbReference type="Proteomes" id="UP000815677"/>
    </source>
</evidence>
<feature type="compositionally biased region" description="Polar residues" evidence="1">
    <location>
        <begin position="12"/>
        <end position="22"/>
    </location>
</feature>
<accession>A0ABQ0KVE9</accession>
<keyword evidence="3" id="KW-1185">Reference proteome</keyword>
<dbReference type="EMBL" id="DF838421">
    <property type="protein sequence ID" value="GAT42898.1"/>
    <property type="molecule type" value="Genomic_DNA"/>
</dbReference>
<feature type="region of interest" description="Disordered" evidence="1">
    <location>
        <begin position="77"/>
        <end position="113"/>
    </location>
</feature>